<dbReference type="Pfam" id="PF13489">
    <property type="entry name" value="Methyltransf_23"/>
    <property type="match status" value="1"/>
</dbReference>
<organism evidence="1 2">
    <name type="scientific">Pseudohoeflea coraliihabitans</name>
    <dbReference type="NCBI Taxonomy" id="2860393"/>
    <lineage>
        <taxon>Bacteria</taxon>
        <taxon>Pseudomonadati</taxon>
        <taxon>Pseudomonadota</taxon>
        <taxon>Alphaproteobacteria</taxon>
        <taxon>Hyphomicrobiales</taxon>
        <taxon>Rhizobiaceae</taxon>
        <taxon>Pseudohoeflea</taxon>
    </lineage>
</organism>
<protein>
    <submittedName>
        <fullName evidence="1">Class I SAM-dependent methyltransferase</fullName>
    </submittedName>
</protein>
<dbReference type="EMBL" id="JAHWQX010000002">
    <property type="protein sequence ID" value="MBW3096895.1"/>
    <property type="molecule type" value="Genomic_DNA"/>
</dbReference>
<keyword evidence="1" id="KW-0808">Transferase</keyword>
<dbReference type="Proteomes" id="UP001430804">
    <property type="component" value="Unassembled WGS sequence"/>
</dbReference>
<accession>A0ABS6WLW6</accession>
<proteinExistence type="predicted"/>
<keyword evidence="1" id="KW-0489">Methyltransferase</keyword>
<name>A0ABS6WLW6_9HYPH</name>
<evidence type="ECO:0000313" key="2">
    <source>
        <dbReference type="Proteomes" id="UP001430804"/>
    </source>
</evidence>
<keyword evidence="2" id="KW-1185">Reference proteome</keyword>
<dbReference type="CDD" id="cd02440">
    <property type="entry name" value="AdoMet_MTases"/>
    <property type="match status" value="1"/>
</dbReference>
<reference evidence="1" key="1">
    <citation type="submission" date="2021-07" db="EMBL/GenBank/DDBJ databases">
        <title>Pseudohoeflea marina sp. nov. a polyhydroxyalcanoate-producing bacterium.</title>
        <authorList>
            <person name="Zheng W."/>
            <person name="Yu S."/>
            <person name="Huang Y."/>
        </authorList>
    </citation>
    <scope>NUCLEOTIDE SEQUENCE</scope>
    <source>
        <strain evidence="1">DP4N28-3</strain>
    </source>
</reference>
<gene>
    <name evidence="1" type="ORF">KY465_06355</name>
</gene>
<dbReference type="GO" id="GO:0032259">
    <property type="term" value="P:methylation"/>
    <property type="evidence" value="ECO:0007669"/>
    <property type="project" value="UniProtKB-KW"/>
</dbReference>
<sequence>MLERVILHTGTEKTGTTALQSALSDQRAELAAQGVLVPTCLDYGGPHLRLTVACLQFNPRAPLIASFGFEDADQHRQFQRELQKDISVEVSASAADTAIISDEHINVHLNSAPMLRNTAKFLGVDPGRVHPVIFLRSQDSLLAAMMSESVKSLSIRHYSLDDPVAALKVTRYRFDYAAIINNLEEAFGVSNLIVRGYKAPSDVDVTQVFAQSVDINLRTPPSNLVSANRSVPAGLMPPLWRLGQEVAEQAGSQLRSEWRGLIDRLITDFPSRSFRLKETDALSFLRRFQATNESLVAKFPQLEDCFFSRAPNNSDPQDVLEVGIEQIIESAEQHLSKDAFVQLVAIGNDVVPRTSLGVAMPGQGEKTPRVESEPTVPTTCPVCAICYELDGEAARREGPQCPNCKASGRASALLWAIARTVYGEDRPIKLQPARKDIRIIGLSDGPVYRDLLASRFDYTNTFYHQEPFLDIMEPAEVYDGIADILISSEVFEHVIGDYSAAFRGAHKILKPGAKLILTVPYQNVGEHREHYENCTGYSSFQDDKGRWLAEIEYADGTKSVDHQPRFHGGLGKILKMRLFSRDSLQSALREAGFVDITFHDRNMPEHGIVWGKPSRLVTALRPRDQAADRAPQRRESAPRKADTLLGKEFAPTVDLMKLAEAEGADLLADPENAQTIADAICATFSTAKGPLEIAHKDEIAAISHRRSCVPKSSRPVPRANWTGNGDDVRPAERDLLLEPDAIGAIVEAIGNA</sequence>
<evidence type="ECO:0000313" key="1">
    <source>
        <dbReference type="EMBL" id="MBW3096895.1"/>
    </source>
</evidence>
<dbReference type="GO" id="GO:0008168">
    <property type="term" value="F:methyltransferase activity"/>
    <property type="evidence" value="ECO:0007669"/>
    <property type="project" value="UniProtKB-KW"/>
</dbReference>
<dbReference type="RefSeq" id="WP_219200863.1">
    <property type="nucleotide sequence ID" value="NZ_JAHWQX010000002.1"/>
</dbReference>
<comment type="caution">
    <text evidence="1">The sequence shown here is derived from an EMBL/GenBank/DDBJ whole genome shotgun (WGS) entry which is preliminary data.</text>
</comment>